<feature type="compositionally biased region" description="Low complexity" evidence="13">
    <location>
        <begin position="112"/>
        <end position="141"/>
    </location>
</feature>
<dbReference type="SUPFAM" id="SSF51445">
    <property type="entry name" value="(Trans)glycosidases"/>
    <property type="match status" value="1"/>
</dbReference>
<dbReference type="InterPro" id="IPR002053">
    <property type="entry name" value="Glyco_hydro_25"/>
</dbReference>
<keyword evidence="11" id="KW-0326">Glycosidase</keyword>
<evidence type="ECO:0000313" key="14">
    <source>
        <dbReference type="EMBL" id="SDQ25807.1"/>
    </source>
</evidence>
<organism evidence="14 15">
    <name type="scientific">Crystallibacter crystallopoietes</name>
    <dbReference type="NCBI Taxonomy" id="37928"/>
    <lineage>
        <taxon>Bacteria</taxon>
        <taxon>Bacillati</taxon>
        <taxon>Actinomycetota</taxon>
        <taxon>Actinomycetes</taxon>
        <taxon>Micrococcales</taxon>
        <taxon>Micrococcaceae</taxon>
        <taxon>Crystallibacter</taxon>
    </lineage>
</organism>
<dbReference type="CDD" id="cd06412">
    <property type="entry name" value="GH25_CH-type"/>
    <property type="match status" value="1"/>
</dbReference>
<dbReference type="PROSITE" id="PS51904">
    <property type="entry name" value="GLYCOSYL_HYDROL_F25_2"/>
    <property type="match status" value="1"/>
</dbReference>
<evidence type="ECO:0000256" key="7">
    <source>
        <dbReference type="ARBA" id="ARBA00022638"/>
    </source>
</evidence>
<keyword evidence="9" id="KW-0378">Hydrolase</keyword>
<feature type="compositionally biased region" description="Polar residues" evidence="13">
    <location>
        <begin position="61"/>
        <end position="74"/>
    </location>
</feature>
<comment type="function">
    <text evidence="12">This enzyme has both lysozyme (acetylmuramidase) and diacetylmuramidase activities.</text>
</comment>
<dbReference type="SMART" id="SM00641">
    <property type="entry name" value="Glyco_25"/>
    <property type="match status" value="1"/>
</dbReference>
<evidence type="ECO:0000256" key="9">
    <source>
        <dbReference type="ARBA" id="ARBA00022801"/>
    </source>
</evidence>
<evidence type="ECO:0000256" key="10">
    <source>
        <dbReference type="ARBA" id="ARBA00023157"/>
    </source>
</evidence>
<keyword evidence="10" id="KW-1015">Disulfide bond</keyword>
<dbReference type="Pfam" id="PF13517">
    <property type="entry name" value="FG-GAP_3"/>
    <property type="match status" value="3"/>
</dbReference>
<keyword evidence="8" id="KW-0732">Signal</keyword>
<evidence type="ECO:0000256" key="2">
    <source>
        <dbReference type="ARBA" id="ARBA00004613"/>
    </source>
</evidence>
<dbReference type="SUPFAM" id="SSF69318">
    <property type="entry name" value="Integrin alpha N-terminal domain"/>
    <property type="match status" value="2"/>
</dbReference>
<evidence type="ECO:0000256" key="11">
    <source>
        <dbReference type="ARBA" id="ARBA00023295"/>
    </source>
</evidence>
<dbReference type="Gene3D" id="2.115.10.10">
    <property type="entry name" value="Tachylectin 2"/>
    <property type="match status" value="3"/>
</dbReference>
<reference evidence="14 15" key="1">
    <citation type="submission" date="2016-10" db="EMBL/GenBank/DDBJ databases">
        <authorList>
            <person name="de Groot N.N."/>
        </authorList>
    </citation>
    <scope>NUCLEOTIDE SEQUENCE [LARGE SCALE GENOMIC DNA]</scope>
    <source>
        <strain evidence="14 15">DSM 20117</strain>
    </source>
</reference>
<dbReference type="GO" id="GO:0005576">
    <property type="term" value="C:extracellular region"/>
    <property type="evidence" value="ECO:0007669"/>
    <property type="project" value="UniProtKB-SubCell"/>
</dbReference>
<gene>
    <name evidence="14" type="ORF">SAMN04489742_0305</name>
</gene>
<dbReference type="FunFam" id="3.20.20.80:FF:000060">
    <property type="entry name" value="Lysozyme M1"/>
    <property type="match status" value="1"/>
</dbReference>
<accession>A0A1H0ZEG4</accession>
<feature type="region of interest" description="Disordered" evidence="13">
    <location>
        <begin position="103"/>
        <end position="141"/>
    </location>
</feature>
<keyword evidence="5" id="KW-0964">Secreted</keyword>
<dbReference type="GO" id="GO:0016998">
    <property type="term" value="P:cell wall macromolecule catabolic process"/>
    <property type="evidence" value="ECO:0007669"/>
    <property type="project" value="InterPro"/>
</dbReference>
<evidence type="ECO:0000256" key="5">
    <source>
        <dbReference type="ARBA" id="ARBA00022525"/>
    </source>
</evidence>
<dbReference type="PANTHER" id="PTHR44103">
    <property type="entry name" value="PROPROTEIN CONVERTASE P"/>
    <property type="match status" value="1"/>
</dbReference>
<dbReference type="InterPro" id="IPR017853">
    <property type="entry name" value="GH"/>
</dbReference>
<dbReference type="EC" id="3.2.1.17" evidence="4"/>
<keyword evidence="15" id="KW-1185">Reference proteome</keyword>
<keyword evidence="7" id="KW-0081">Bacteriolytic enzyme</keyword>
<dbReference type="InterPro" id="IPR028994">
    <property type="entry name" value="Integrin_alpha_N"/>
</dbReference>
<dbReference type="AlphaFoldDB" id="A0A1H0ZEG4"/>
<dbReference type="Pfam" id="PF01183">
    <property type="entry name" value="Glyco_hydro_25"/>
    <property type="match status" value="1"/>
</dbReference>
<evidence type="ECO:0000256" key="3">
    <source>
        <dbReference type="ARBA" id="ARBA00010646"/>
    </source>
</evidence>
<feature type="region of interest" description="Disordered" evidence="13">
    <location>
        <begin position="59"/>
        <end position="78"/>
    </location>
</feature>
<dbReference type="Proteomes" id="UP000181917">
    <property type="component" value="Unassembled WGS sequence"/>
</dbReference>
<comment type="similarity">
    <text evidence="3">Belongs to the glycosyl hydrolase 25 family.</text>
</comment>
<proteinExistence type="inferred from homology"/>
<dbReference type="Gene3D" id="3.20.20.80">
    <property type="entry name" value="Glycosidases"/>
    <property type="match status" value="1"/>
</dbReference>
<comment type="catalytic activity">
    <reaction evidence="1">
        <text>Hydrolysis of (1-&gt;4)-beta-linkages between N-acetylmuramic acid and N-acetyl-D-glucosamine residues in a peptidoglycan and between N-acetyl-D-glucosamine residues in chitodextrins.</text>
        <dbReference type="EC" id="3.2.1.17"/>
    </reaction>
</comment>
<dbReference type="InterPro" id="IPR013517">
    <property type="entry name" value="FG-GAP"/>
</dbReference>
<protein>
    <recommendedName>
        <fullName evidence="4">lysozyme</fullName>
        <ecNumber evidence="4">3.2.1.17</ecNumber>
    </recommendedName>
</protein>
<evidence type="ECO:0000256" key="12">
    <source>
        <dbReference type="ARBA" id="ARBA00055588"/>
    </source>
</evidence>
<evidence type="ECO:0000313" key="15">
    <source>
        <dbReference type="Proteomes" id="UP000181917"/>
    </source>
</evidence>
<dbReference type="GO" id="GO:0003796">
    <property type="term" value="F:lysozyme activity"/>
    <property type="evidence" value="ECO:0007669"/>
    <property type="project" value="UniProtKB-EC"/>
</dbReference>
<evidence type="ECO:0000256" key="8">
    <source>
        <dbReference type="ARBA" id="ARBA00022729"/>
    </source>
</evidence>
<sequence length="976" mass="103926">MNIVHSRPPACGPLYKRLTLRKAWQRAVSGATALTISVAGVLVMQPAAAAESLPAPAVTVTEPTETQAPPSSVETGLAKPQTLPDILEPAEPAEDAAPVEIPAADPADEPSEAPAVEAPAVPEPEQTATEPAEDAGAPAADKPVEVDVDKLTQAQKLALLEKLQGEHGAEMGKGLEMRQEREAELKQDDAQEELAETLDVLEIERTAAVTIAAATNRNHWRAPGIQGMDVSGWQPSVNWQTEWNLGARFAYVKATEATSYKNPSFGGQYSGSYKVGMIRGAYHFAIPNVTSGKVQADYFVNNGGGWSADGRTLPPLLDIEFNPYPELGNTCYNMSPSQLVNWVRDFSNQIKARTGRVPAIYTNGSWWNQCLGYSSAFKDHPLHVAHFSTGNVTYPWLPAGWTRFDIWQYSESGPFLGDSNVWRGTQAQLVAFAKYPNGVSAPAPAVAPKPAGDYTVTSAIPGDLNRDGKTDMVSRRTDGSLWYYPGNGAGGYGNAVKIGGGWYIYNKLIGAGNYDGDAYPDLLARHRDGSLWLYQGTGAGGSQAFKPRVKVGSSGWNQFTEVIAAGDLNGDRRGDLLATRADGTVWFYPGLSTGKTGSRVQVAAGWNYTKLVAPGDYSGDGKADVLAVKADGTLWLYRGTGRKAAMNASFGVPQKVGSSGWQKFSQVLGAGDNNGDRMPDVLGIYPDKSLRFYAGTQMQDSSGMLPRLAAGTGWNAYNLVATPGDFNGDGRADLVASKSNGTLWFAAGNGRGGHAAAVRIGTGWQIYTALIGVGDFNRDGANDLLARETDGSLWLYKGTGRVNSISEGYMPRIRIGASGWNQFNTLLGAGDVNRDGKKDLIGVRPDGTAWLYPGTGTGKVSARSRIATGWNKYDHLTAVGDYDDGGTGDLTARKPDGTLWLLAGRTTASSGGWFAAERKIGNSGWSQYNRILGPGDAGTDNKADLLATRPTGALYYYAGTRFTNSGVKPGVLKGTL</sequence>
<dbReference type="PANTHER" id="PTHR44103:SF1">
    <property type="entry name" value="PROPROTEIN CONVERTASE P"/>
    <property type="match status" value="1"/>
</dbReference>
<keyword evidence="6" id="KW-0929">Antimicrobial</keyword>
<evidence type="ECO:0000256" key="13">
    <source>
        <dbReference type="SAM" id="MobiDB-lite"/>
    </source>
</evidence>
<dbReference type="EMBL" id="FNKH01000002">
    <property type="protein sequence ID" value="SDQ25807.1"/>
    <property type="molecule type" value="Genomic_DNA"/>
</dbReference>
<dbReference type="GO" id="GO:0031640">
    <property type="term" value="P:killing of cells of another organism"/>
    <property type="evidence" value="ECO:0007669"/>
    <property type="project" value="UniProtKB-KW"/>
</dbReference>
<evidence type="ECO:0000256" key="4">
    <source>
        <dbReference type="ARBA" id="ARBA00012732"/>
    </source>
</evidence>
<dbReference type="STRING" id="37928.SAMN04489742_0305"/>
<comment type="subcellular location">
    <subcellularLocation>
        <location evidence="2">Secreted</location>
    </subcellularLocation>
</comment>
<dbReference type="GO" id="GO:0042742">
    <property type="term" value="P:defense response to bacterium"/>
    <property type="evidence" value="ECO:0007669"/>
    <property type="project" value="UniProtKB-KW"/>
</dbReference>
<evidence type="ECO:0000256" key="6">
    <source>
        <dbReference type="ARBA" id="ARBA00022529"/>
    </source>
</evidence>
<evidence type="ECO:0000256" key="1">
    <source>
        <dbReference type="ARBA" id="ARBA00000632"/>
    </source>
</evidence>
<dbReference type="GO" id="GO:0009253">
    <property type="term" value="P:peptidoglycan catabolic process"/>
    <property type="evidence" value="ECO:0007669"/>
    <property type="project" value="InterPro"/>
</dbReference>
<name>A0A1H0ZEG4_9MICC</name>
<dbReference type="InterPro" id="IPR018077">
    <property type="entry name" value="Glyco_hydro_fam25_subgr"/>
</dbReference>